<keyword evidence="2" id="KW-0328">Glycosyltransferase</keyword>
<dbReference type="EC" id="2.4.1.250" evidence="2"/>
<proteinExistence type="predicted"/>
<dbReference type="PANTHER" id="PTHR12526">
    <property type="entry name" value="GLYCOSYLTRANSFERASE"/>
    <property type="match status" value="1"/>
</dbReference>
<evidence type="ECO:0000259" key="1">
    <source>
        <dbReference type="Pfam" id="PF00534"/>
    </source>
</evidence>
<comment type="caution">
    <text evidence="2">The sequence shown here is derived from an EMBL/GenBank/DDBJ whole genome shotgun (WGS) entry which is preliminary data.</text>
</comment>
<gene>
    <name evidence="2" type="primary">mshA_119</name>
    <name evidence="2" type="ORF">SDC9_169063</name>
</gene>
<dbReference type="CDD" id="cd03801">
    <property type="entry name" value="GT4_PimA-like"/>
    <property type="match status" value="1"/>
</dbReference>
<dbReference type="AlphaFoldDB" id="A0A645GCV7"/>
<feature type="domain" description="Glycosyl transferase family 1" evidence="1">
    <location>
        <begin position="2"/>
        <end position="152"/>
    </location>
</feature>
<protein>
    <submittedName>
        <fullName evidence="2">D-inositol-3-phosphate glycosyltransferase</fullName>
        <ecNumber evidence="2">2.4.1.250</ecNumber>
    </submittedName>
</protein>
<reference evidence="2" key="1">
    <citation type="submission" date="2019-08" db="EMBL/GenBank/DDBJ databases">
        <authorList>
            <person name="Kucharzyk K."/>
            <person name="Murdoch R.W."/>
            <person name="Higgins S."/>
            <person name="Loffler F."/>
        </authorList>
    </citation>
    <scope>NUCLEOTIDE SEQUENCE</scope>
</reference>
<dbReference type="PANTHER" id="PTHR12526:SF635">
    <property type="entry name" value="GLYCOSYL TRANSFERASE GROUP 1"/>
    <property type="match status" value="1"/>
</dbReference>
<name>A0A645GCV7_9ZZZZ</name>
<dbReference type="Gene3D" id="3.40.50.2000">
    <property type="entry name" value="Glycogen Phosphorylase B"/>
    <property type="match status" value="1"/>
</dbReference>
<dbReference type="SUPFAM" id="SSF53756">
    <property type="entry name" value="UDP-Glycosyltransferase/glycogen phosphorylase"/>
    <property type="match status" value="1"/>
</dbReference>
<sequence length="182" mass="20538">MALKALAILRRDYPDIKLITTGEDPRAAGWRAKLRRSSYARYLAKLMHELGLEDRVEFLGGLSAEQMRDQYLRAHVALNPSSIENSSNAIGEAQVLGVPVVASYVGGTPDLMDGLSDGLLYPFDEPYMLAYCVDQILASDEYAQRLSEYGREAAWHRHHRVINQRELWSIYQQLSNAPEQKG</sequence>
<dbReference type="InterPro" id="IPR001296">
    <property type="entry name" value="Glyco_trans_1"/>
</dbReference>
<dbReference type="GO" id="GO:0102710">
    <property type="term" value="F:D-inositol-3-phosphate glycosyltransferase activity"/>
    <property type="evidence" value="ECO:0007669"/>
    <property type="project" value="UniProtKB-EC"/>
</dbReference>
<evidence type="ECO:0000313" key="2">
    <source>
        <dbReference type="EMBL" id="MPN21683.1"/>
    </source>
</evidence>
<organism evidence="2">
    <name type="scientific">bioreactor metagenome</name>
    <dbReference type="NCBI Taxonomy" id="1076179"/>
    <lineage>
        <taxon>unclassified sequences</taxon>
        <taxon>metagenomes</taxon>
        <taxon>ecological metagenomes</taxon>
    </lineage>
</organism>
<dbReference type="Pfam" id="PF00534">
    <property type="entry name" value="Glycos_transf_1"/>
    <property type="match status" value="1"/>
</dbReference>
<dbReference type="EMBL" id="VSSQ01069712">
    <property type="protein sequence ID" value="MPN21683.1"/>
    <property type="molecule type" value="Genomic_DNA"/>
</dbReference>
<keyword evidence="2" id="KW-0808">Transferase</keyword>
<accession>A0A645GCV7</accession>